<evidence type="ECO:0000313" key="3">
    <source>
        <dbReference type="EMBL" id="EAX99946.1"/>
    </source>
</evidence>
<proteinExistence type="predicted"/>
<reference evidence="3" key="1">
    <citation type="submission" date="2006-10" db="EMBL/GenBank/DDBJ databases">
        <authorList>
            <person name="Amadeo P."/>
            <person name="Zhao Q."/>
            <person name="Wortman J."/>
            <person name="Fraser-Liggett C."/>
            <person name="Carlton J."/>
        </authorList>
    </citation>
    <scope>NUCLEOTIDE SEQUENCE</scope>
    <source>
        <strain evidence="3">G3</strain>
    </source>
</reference>
<dbReference type="SMR" id="A2F553"/>
<dbReference type="AlphaFoldDB" id="A2F553"/>
<keyword evidence="1" id="KW-0175">Coiled coil</keyword>
<feature type="region of interest" description="Disordered" evidence="2">
    <location>
        <begin position="221"/>
        <end position="294"/>
    </location>
</feature>
<keyword evidence="4" id="KW-1185">Reference proteome</keyword>
<dbReference type="RefSeq" id="XP_001312876.1">
    <property type="nucleotide sequence ID" value="XM_001312875.1"/>
</dbReference>
<dbReference type="VEuPathDB" id="TrichDB:TVAGG3_0495760"/>
<feature type="compositionally biased region" description="Polar residues" evidence="2">
    <location>
        <begin position="250"/>
        <end position="269"/>
    </location>
</feature>
<evidence type="ECO:0000256" key="1">
    <source>
        <dbReference type="SAM" id="Coils"/>
    </source>
</evidence>
<evidence type="ECO:0000256" key="2">
    <source>
        <dbReference type="SAM" id="MobiDB-lite"/>
    </source>
</evidence>
<feature type="coiled-coil region" evidence="1">
    <location>
        <begin position="121"/>
        <end position="155"/>
    </location>
</feature>
<organism evidence="3 4">
    <name type="scientific">Trichomonas vaginalis (strain ATCC PRA-98 / G3)</name>
    <dbReference type="NCBI Taxonomy" id="412133"/>
    <lineage>
        <taxon>Eukaryota</taxon>
        <taxon>Metamonada</taxon>
        <taxon>Parabasalia</taxon>
        <taxon>Trichomonadida</taxon>
        <taxon>Trichomonadidae</taxon>
        <taxon>Trichomonas</taxon>
    </lineage>
</organism>
<evidence type="ECO:0000313" key="4">
    <source>
        <dbReference type="Proteomes" id="UP000001542"/>
    </source>
</evidence>
<accession>A2F553</accession>
<reference evidence="3" key="2">
    <citation type="journal article" date="2007" name="Science">
        <title>Draft genome sequence of the sexually transmitted pathogen Trichomonas vaginalis.</title>
        <authorList>
            <person name="Carlton J.M."/>
            <person name="Hirt R.P."/>
            <person name="Silva J.C."/>
            <person name="Delcher A.L."/>
            <person name="Schatz M."/>
            <person name="Zhao Q."/>
            <person name="Wortman J.R."/>
            <person name="Bidwell S.L."/>
            <person name="Alsmark U.C.M."/>
            <person name="Besteiro S."/>
            <person name="Sicheritz-Ponten T."/>
            <person name="Noel C.J."/>
            <person name="Dacks J.B."/>
            <person name="Foster P.G."/>
            <person name="Simillion C."/>
            <person name="Van de Peer Y."/>
            <person name="Miranda-Saavedra D."/>
            <person name="Barton G.J."/>
            <person name="Westrop G.D."/>
            <person name="Mueller S."/>
            <person name="Dessi D."/>
            <person name="Fiori P.L."/>
            <person name="Ren Q."/>
            <person name="Paulsen I."/>
            <person name="Zhang H."/>
            <person name="Bastida-Corcuera F.D."/>
            <person name="Simoes-Barbosa A."/>
            <person name="Brown M.T."/>
            <person name="Hayes R.D."/>
            <person name="Mukherjee M."/>
            <person name="Okumura C.Y."/>
            <person name="Schneider R."/>
            <person name="Smith A.J."/>
            <person name="Vanacova S."/>
            <person name="Villalvazo M."/>
            <person name="Haas B.J."/>
            <person name="Pertea M."/>
            <person name="Feldblyum T.V."/>
            <person name="Utterback T.R."/>
            <person name="Shu C.L."/>
            <person name="Osoegawa K."/>
            <person name="de Jong P.J."/>
            <person name="Hrdy I."/>
            <person name="Horvathova L."/>
            <person name="Zubacova Z."/>
            <person name="Dolezal P."/>
            <person name="Malik S.B."/>
            <person name="Logsdon J.M. Jr."/>
            <person name="Henze K."/>
            <person name="Gupta A."/>
            <person name="Wang C.C."/>
            <person name="Dunne R.L."/>
            <person name="Upcroft J.A."/>
            <person name="Upcroft P."/>
            <person name="White O."/>
            <person name="Salzberg S.L."/>
            <person name="Tang P."/>
            <person name="Chiu C.-H."/>
            <person name="Lee Y.-S."/>
            <person name="Embley T.M."/>
            <person name="Coombs G.H."/>
            <person name="Mottram J.C."/>
            <person name="Tachezy J."/>
            <person name="Fraser-Liggett C.M."/>
            <person name="Johnson P.J."/>
        </authorList>
    </citation>
    <scope>NUCLEOTIDE SEQUENCE [LARGE SCALE GENOMIC DNA]</scope>
    <source>
        <strain evidence="3">G3</strain>
    </source>
</reference>
<dbReference type="VEuPathDB" id="TrichDB:TVAG_267150"/>
<dbReference type="KEGG" id="tva:4757767"/>
<dbReference type="EMBL" id="DS113619">
    <property type="protein sequence ID" value="EAX99946.1"/>
    <property type="molecule type" value="Genomic_DNA"/>
</dbReference>
<sequence length="294" mass="33320">MSAARGNVSETTKRMQKYILDEMNESGSTNKINALYMNEICKAVFNSKNNERLKSKITTKDSKANSIAFQLVQKFLQKYQILDLTKEAFNMEIQQSQLKYGSMGNIQELKLQQTSNPMSELLQWNEEHVEEKRQIEEEEQAKKRAKEEALLAEQARSSQGSGRKAAIIQESAFAEREFAVSTRDVPLSPTGESFNRIRFAPEAQSEMPHTSFRFVRRETQSMLPEGARSPKGGPRSPNGKSYAQIFPRSVVNTPLTNNRSAPSVVSAQTERPRITPMKSQRERPKPIQTDALSQ</sequence>
<protein>
    <submittedName>
        <fullName evidence="3">Uncharacterized protein</fullName>
    </submittedName>
</protein>
<name>A2F553_TRIV3</name>
<dbReference type="InParanoid" id="A2F553"/>
<gene>
    <name evidence="3" type="ORF">TVAG_267150</name>
</gene>
<dbReference type="Proteomes" id="UP000001542">
    <property type="component" value="Unassembled WGS sequence"/>
</dbReference>